<gene>
    <name evidence="2" type="ORF">E2C01_079122</name>
</gene>
<sequence length="85" mass="9012">MNRRSAPNSALPRGNNSPVKRATITGKAKALGISRHSGARAVTAPRSLPGWAHITPEAHIGCNHLEPGYHGDMQETLNYSTNGSV</sequence>
<comment type="caution">
    <text evidence="2">The sequence shown here is derived from an EMBL/GenBank/DDBJ whole genome shotgun (WGS) entry which is preliminary data.</text>
</comment>
<organism evidence="2 3">
    <name type="scientific">Portunus trituberculatus</name>
    <name type="common">Swimming crab</name>
    <name type="synonym">Neptunus trituberculatus</name>
    <dbReference type="NCBI Taxonomy" id="210409"/>
    <lineage>
        <taxon>Eukaryota</taxon>
        <taxon>Metazoa</taxon>
        <taxon>Ecdysozoa</taxon>
        <taxon>Arthropoda</taxon>
        <taxon>Crustacea</taxon>
        <taxon>Multicrustacea</taxon>
        <taxon>Malacostraca</taxon>
        <taxon>Eumalacostraca</taxon>
        <taxon>Eucarida</taxon>
        <taxon>Decapoda</taxon>
        <taxon>Pleocyemata</taxon>
        <taxon>Brachyura</taxon>
        <taxon>Eubrachyura</taxon>
        <taxon>Portunoidea</taxon>
        <taxon>Portunidae</taxon>
        <taxon>Portuninae</taxon>
        <taxon>Portunus</taxon>
    </lineage>
</organism>
<reference evidence="2 3" key="1">
    <citation type="submission" date="2019-05" db="EMBL/GenBank/DDBJ databases">
        <title>Another draft genome of Portunus trituberculatus and its Hox gene families provides insights of decapod evolution.</title>
        <authorList>
            <person name="Jeong J.-H."/>
            <person name="Song I."/>
            <person name="Kim S."/>
            <person name="Choi T."/>
            <person name="Kim D."/>
            <person name="Ryu S."/>
            <person name="Kim W."/>
        </authorList>
    </citation>
    <scope>NUCLEOTIDE SEQUENCE [LARGE SCALE GENOMIC DNA]</scope>
    <source>
        <tissue evidence="2">Muscle</tissue>
    </source>
</reference>
<feature type="compositionally biased region" description="Polar residues" evidence="1">
    <location>
        <begin position="1"/>
        <end position="18"/>
    </location>
</feature>
<keyword evidence="3" id="KW-1185">Reference proteome</keyword>
<name>A0A5B7IPS9_PORTR</name>
<dbReference type="AlphaFoldDB" id="A0A5B7IPS9"/>
<protein>
    <submittedName>
        <fullName evidence="2">Uncharacterized protein</fullName>
    </submittedName>
</protein>
<feature type="region of interest" description="Disordered" evidence="1">
    <location>
        <begin position="1"/>
        <end position="21"/>
    </location>
</feature>
<proteinExistence type="predicted"/>
<dbReference type="EMBL" id="VSRR010065340">
    <property type="protein sequence ID" value="MPC84383.1"/>
    <property type="molecule type" value="Genomic_DNA"/>
</dbReference>
<evidence type="ECO:0000313" key="3">
    <source>
        <dbReference type="Proteomes" id="UP000324222"/>
    </source>
</evidence>
<evidence type="ECO:0000313" key="2">
    <source>
        <dbReference type="EMBL" id="MPC84383.1"/>
    </source>
</evidence>
<dbReference type="Proteomes" id="UP000324222">
    <property type="component" value="Unassembled WGS sequence"/>
</dbReference>
<evidence type="ECO:0000256" key="1">
    <source>
        <dbReference type="SAM" id="MobiDB-lite"/>
    </source>
</evidence>
<accession>A0A5B7IPS9</accession>